<dbReference type="Gene3D" id="1.10.238.10">
    <property type="entry name" value="EF-hand"/>
    <property type="match status" value="1"/>
</dbReference>
<protein>
    <recommendedName>
        <fullName evidence="2">EF-hand domain-containing protein</fullName>
    </recommendedName>
</protein>
<dbReference type="SUPFAM" id="SSF47473">
    <property type="entry name" value="EF-hand"/>
    <property type="match status" value="1"/>
</dbReference>
<evidence type="ECO:0000313" key="3">
    <source>
        <dbReference type="EMBL" id="CAF1499242.1"/>
    </source>
</evidence>
<sequence>MNNEKFLNQLNHTNTNHQGTFDQQNVQQLKSTDEGEIIRYSIGLDIAVAGFTSNPIVYEKYTSGILTEEDHRYSLGPDVAIGAPNVAKNSNQYDPAAAMFDYADLNHDGRIDKTEFGAFMKSV</sequence>
<dbReference type="PROSITE" id="PS50222">
    <property type="entry name" value="EF_HAND_2"/>
    <property type="match status" value="1"/>
</dbReference>
<dbReference type="InterPro" id="IPR011992">
    <property type="entry name" value="EF-hand-dom_pair"/>
</dbReference>
<reference evidence="3" key="1">
    <citation type="submission" date="2021-02" db="EMBL/GenBank/DDBJ databases">
        <authorList>
            <person name="Nowell W R."/>
        </authorList>
    </citation>
    <scope>NUCLEOTIDE SEQUENCE</scope>
</reference>
<accession>A0A815TA51</accession>
<comment type="caution">
    <text evidence="3">The sequence shown here is derived from an EMBL/GenBank/DDBJ whole genome shotgun (WGS) entry which is preliminary data.</text>
</comment>
<name>A0A815TA51_ADIRI</name>
<organism evidence="3 4">
    <name type="scientific">Adineta ricciae</name>
    <name type="common">Rotifer</name>
    <dbReference type="NCBI Taxonomy" id="249248"/>
    <lineage>
        <taxon>Eukaryota</taxon>
        <taxon>Metazoa</taxon>
        <taxon>Spiralia</taxon>
        <taxon>Gnathifera</taxon>
        <taxon>Rotifera</taxon>
        <taxon>Eurotatoria</taxon>
        <taxon>Bdelloidea</taxon>
        <taxon>Adinetida</taxon>
        <taxon>Adinetidae</taxon>
        <taxon>Adineta</taxon>
    </lineage>
</organism>
<dbReference type="Proteomes" id="UP000663852">
    <property type="component" value="Unassembled WGS sequence"/>
</dbReference>
<dbReference type="Pfam" id="PF13202">
    <property type="entry name" value="EF-hand_5"/>
    <property type="match status" value="1"/>
</dbReference>
<dbReference type="InterPro" id="IPR018247">
    <property type="entry name" value="EF_Hand_1_Ca_BS"/>
</dbReference>
<dbReference type="PROSITE" id="PS00018">
    <property type="entry name" value="EF_HAND_1"/>
    <property type="match status" value="1"/>
</dbReference>
<evidence type="ECO:0000313" key="4">
    <source>
        <dbReference type="Proteomes" id="UP000663852"/>
    </source>
</evidence>
<proteinExistence type="predicted"/>
<dbReference type="GO" id="GO:0005509">
    <property type="term" value="F:calcium ion binding"/>
    <property type="evidence" value="ECO:0007669"/>
    <property type="project" value="InterPro"/>
</dbReference>
<feature type="domain" description="EF-hand" evidence="2">
    <location>
        <begin position="91"/>
        <end position="123"/>
    </location>
</feature>
<gene>
    <name evidence="3" type="ORF">EDS130_LOCUS42523</name>
</gene>
<keyword evidence="1" id="KW-0106">Calcium</keyword>
<evidence type="ECO:0000256" key="1">
    <source>
        <dbReference type="ARBA" id="ARBA00022837"/>
    </source>
</evidence>
<evidence type="ECO:0000259" key="2">
    <source>
        <dbReference type="PROSITE" id="PS50222"/>
    </source>
</evidence>
<dbReference type="InterPro" id="IPR002048">
    <property type="entry name" value="EF_hand_dom"/>
</dbReference>
<dbReference type="EMBL" id="CAJNOJ010000626">
    <property type="protein sequence ID" value="CAF1499242.1"/>
    <property type="molecule type" value="Genomic_DNA"/>
</dbReference>
<dbReference type="AlphaFoldDB" id="A0A815TA51"/>